<dbReference type="InterPro" id="IPR000821">
    <property type="entry name" value="Ala_racemase"/>
</dbReference>
<dbReference type="InterPro" id="IPR011079">
    <property type="entry name" value="Ala_racemase_C"/>
</dbReference>
<dbReference type="InterPro" id="IPR001608">
    <property type="entry name" value="Ala_racemase_N"/>
</dbReference>
<keyword evidence="12" id="KW-1185">Reference proteome</keyword>
<keyword evidence="6 7" id="KW-0413">Isomerase</keyword>
<evidence type="ECO:0000256" key="8">
    <source>
        <dbReference type="PIRSR" id="PIRSR600821-50"/>
    </source>
</evidence>
<feature type="binding site" evidence="7 9">
    <location>
        <position position="322"/>
    </location>
    <ligand>
        <name>substrate</name>
    </ligand>
</feature>
<dbReference type="PROSITE" id="PS00395">
    <property type="entry name" value="ALANINE_RACEMASE"/>
    <property type="match status" value="1"/>
</dbReference>
<evidence type="ECO:0000259" key="10">
    <source>
        <dbReference type="SMART" id="SM01005"/>
    </source>
</evidence>
<feature type="binding site" evidence="7 9">
    <location>
        <position position="147"/>
    </location>
    <ligand>
        <name>substrate</name>
    </ligand>
</feature>
<dbReference type="InterPro" id="IPR009006">
    <property type="entry name" value="Ala_racemase/Decarboxylase_C"/>
</dbReference>
<dbReference type="RefSeq" id="WP_138325144.1">
    <property type="nucleotide sequence ID" value="NZ_VCDI01000002.1"/>
</dbReference>
<keyword evidence="5 7" id="KW-0663">Pyridoxal phosphate</keyword>
<dbReference type="EC" id="5.1.1.1" evidence="4 7"/>
<evidence type="ECO:0000256" key="9">
    <source>
        <dbReference type="PIRSR" id="PIRSR600821-52"/>
    </source>
</evidence>
<comment type="pathway">
    <text evidence="7">Amino-acid biosynthesis; D-alanine biosynthesis; D-alanine from L-alanine: step 1/1.</text>
</comment>
<dbReference type="Pfam" id="PF00842">
    <property type="entry name" value="Ala_racemase_C"/>
    <property type="match status" value="1"/>
</dbReference>
<feature type="modified residue" description="N6-(pyridoxal phosphate)lysine" evidence="7 8">
    <location>
        <position position="48"/>
    </location>
</feature>
<dbReference type="HAMAP" id="MF_01201">
    <property type="entry name" value="Ala_racemase"/>
    <property type="match status" value="1"/>
</dbReference>
<dbReference type="Pfam" id="PF01168">
    <property type="entry name" value="Ala_racemase_N"/>
    <property type="match status" value="1"/>
</dbReference>
<evidence type="ECO:0000256" key="6">
    <source>
        <dbReference type="ARBA" id="ARBA00023235"/>
    </source>
</evidence>
<dbReference type="GO" id="GO:0030632">
    <property type="term" value="P:D-alanine biosynthetic process"/>
    <property type="evidence" value="ECO:0007669"/>
    <property type="project" value="UniProtKB-UniRule"/>
</dbReference>
<organism evidence="11 12">
    <name type="scientific">Lichenicoccus roseus</name>
    <dbReference type="NCBI Taxonomy" id="2683649"/>
    <lineage>
        <taxon>Bacteria</taxon>
        <taxon>Pseudomonadati</taxon>
        <taxon>Pseudomonadota</taxon>
        <taxon>Alphaproteobacteria</taxon>
        <taxon>Acetobacterales</taxon>
        <taxon>Acetobacteraceae</taxon>
        <taxon>Lichenicoccus</taxon>
    </lineage>
</organism>
<name>A0A5R9JBS6_9PROT</name>
<dbReference type="Gene3D" id="3.20.20.10">
    <property type="entry name" value="Alanine racemase"/>
    <property type="match status" value="1"/>
</dbReference>
<feature type="domain" description="Alanine racemase C-terminal" evidence="10">
    <location>
        <begin position="251"/>
        <end position="379"/>
    </location>
</feature>
<dbReference type="InterPro" id="IPR029066">
    <property type="entry name" value="PLP-binding_barrel"/>
</dbReference>
<comment type="caution">
    <text evidence="11">The sequence shown here is derived from an EMBL/GenBank/DDBJ whole genome shotgun (WGS) entry which is preliminary data.</text>
</comment>
<gene>
    <name evidence="11" type="primary">alr</name>
    <name evidence="11" type="ORF">FE263_06445</name>
</gene>
<dbReference type="CDD" id="cd00430">
    <property type="entry name" value="PLPDE_III_AR"/>
    <property type="match status" value="1"/>
</dbReference>
<evidence type="ECO:0000256" key="4">
    <source>
        <dbReference type="ARBA" id="ARBA00013089"/>
    </source>
</evidence>
<dbReference type="UniPathway" id="UPA00042">
    <property type="reaction ID" value="UER00497"/>
</dbReference>
<dbReference type="AlphaFoldDB" id="A0A5R9JBS6"/>
<evidence type="ECO:0000256" key="2">
    <source>
        <dbReference type="ARBA" id="ARBA00001933"/>
    </source>
</evidence>
<evidence type="ECO:0000256" key="7">
    <source>
        <dbReference type="HAMAP-Rule" id="MF_01201"/>
    </source>
</evidence>
<dbReference type="PRINTS" id="PR00992">
    <property type="entry name" value="ALARACEMASE"/>
</dbReference>
<feature type="active site" description="Proton acceptor; specific for L-alanine" evidence="7">
    <location>
        <position position="272"/>
    </location>
</feature>
<evidence type="ECO:0000256" key="3">
    <source>
        <dbReference type="ARBA" id="ARBA00007880"/>
    </source>
</evidence>
<comment type="catalytic activity">
    <reaction evidence="1 7">
        <text>L-alanine = D-alanine</text>
        <dbReference type="Rhea" id="RHEA:20249"/>
        <dbReference type="ChEBI" id="CHEBI:57416"/>
        <dbReference type="ChEBI" id="CHEBI:57972"/>
        <dbReference type="EC" id="5.1.1.1"/>
    </reaction>
</comment>
<dbReference type="SUPFAM" id="SSF51419">
    <property type="entry name" value="PLP-binding barrel"/>
    <property type="match status" value="1"/>
</dbReference>
<evidence type="ECO:0000313" key="12">
    <source>
        <dbReference type="Proteomes" id="UP000305654"/>
    </source>
</evidence>
<evidence type="ECO:0000256" key="1">
    <source>
        <dbReference type="ARBA" id="ARBA00000316"/>
    </source>
</evidence>
<dbReference type="NCBIfam" id="TIGR00492">
    <property type="entry name" value="alr"/>
    <property type="match status" value="1"/>
</dbReference>
<dbReference type="InterPro" id="IPR020622">
    <property type="entry name" value="Ala_racemase_pyridoxalP-BS"/>
</dbReference>
<dbReference type="OrthoDB" id="9813814at2"/>
<dbReference type="GO" id="GO:0005829">
    <property type="term" value="C:cytosol"/>
    <property type="evidence" value="ECO:0007669"/>
    <property type="project" value="TreeGrafter"/>
</dbReference>
<accession>A0A5R9JBS6</accession>
<dbReference type="PANTHER" id="PTHR30511">
    <property type="entry name" value="ALANINE RACEMASE"/>
    <property type="match status" value="1"/>
</dbReference>
<dbReference type="PANTHER" id="PTHR30511:SF0">
    <property type="entry name" value="ALANINE RACEMASE, CATABOLIC-RELATED"/>
    <property type="match status" value="1"/>
</dbReference>
<dbReference type="SMART" id="SM01005">
    <property type="entry name" value="Ala_racemase_C"/>
    <property type="match status" value="1"/>
</dbReference>
<reference evidence="11 12" key="1">
    <citation type="submission" date="2019-05" db="EMBL/GenBank/DDBJ databases">
        <authorList>
            <person name="Pankratov T."/>
            <person name="Grouzdev D."/>
        </authorList>
    </citation>
    <scope>NUCLEOTIDE SEQUENCE [LARGE SCALE GENOMIC DNA]</scope>
    <source>
        <strain evidence="11 12">KEBCLARHB70R</strain>
    </source>
</reference>
<comment type="cofactor">
    <cofactor evidence="2 7 8">
        <name>pyridoxal 5'-phosphate</name>
        <dbReference type="ChEBI" id="CHEBI:597326"/>
    </cofactor>
</comment>
<feature type="active site" description="Proton acceptor; specific for D-alanine" evidence="7">
    <location>
        <position position="48"/>
    </location>
</feature>
<dbReference type="GO" id="GO:0030170">
    <property type="term" value="F:pyridoxal phosphate binding"/>
    <property type="evidence" value="ECO:0007669"/>
    <property type="project" value="UniProtKB-UniRule"/>
</dbReference>
<evidence type="ECO:0000256" key="5">
    <source>
        <dbReference type="ARBA" id="ARBA00022898"/>
    </source>
</evidence>
<protein>
    <recommendedName>
        <fullName evidence="4 7">Alanine racemase</fullName>
        <ecNumber evidence="4 7">5.1.1.1</ecNumber>
    </recommendedName>
</protein>
<comment type="similarity">
    <text evidence="3 7">Belongs to the alanine racemase family.</text>
</comment>
<dbReference type="SUPFAM" id="SSF50621">
    <property type="entry name" value="Alanine racemase C-terminal domain-like"/>
    <property type="match status" value="1"/>
</dbReference>
<proteinExistence type="inferred from homology"/>
<dbReference type="GO" id="GO:0008784">
    <property type="term" value="F:alanine racemase activity"/>
    <property type="evidence" value="ECO:0007669"/>
    <property type="project" value="UniProtKB-UniRule"/>
</dbReference>
<dbReference type="Gene3D" id="2.40.37.10">
    <property type="entry name" value="Lyase, Ornithine Decarboxylase, Chain A, domain 1"/>
    <property type="match status" value="1"/>
</dbReference>
<comment type="function">
    <text evidence="7">Catalyzes the interconversion of L-alanine and D-alanine. May also act on other amino acids.</text>
</comment>
<dbReference type="Proteomes" id="UP000305654">
    <property type="component" value="Unassembled WGS sequence"/>
</dbReference>
<sequence>MSHASDTGPDPLALESGGLLTIDLDALAANYRLLRDRVVPARCAAVVKADGYGLGAPLVARRLQAEGCRDFFVAQLGEGIALRPHLGDDCRILVLNGPFPGSAAFFERHRLLPVLNSLEQIAEWQALSAMLGRRLDAAMQTDTGMSRYGLSGTDLRRIADEPHRLDGIRPSLLMSHLGCADTPGHPMNRQQIERFCEHRALLRGALGDVPASLAASSGIMLGPEAHFDMVRPGAALYGVNPGPGANPMHPVVRLQGRVVQTRWIEPGTSVGYGARFTAQRRTRIATLAVGYADGFLRAGGGAGIATLPDDPTALPVVGRISMDCLGLDVTALGDRELAAGSLIDLIGPHRPLDDAAAAAGTIGYEMLTALGSRHQRRVFGQQA</sequence>
<dbReference type="EMBL" id="VCDI01000002">
    <property type="protein sequence ID" value="TLU73071.1"/>
    <property type="molecule type" value="Genomic_DNA"/>
</dbReference>
<evidence type="ECO:0000313" key="11">
    <source>
        <dbReference type="EMBL" id="TLU73071.1"/>
    </source>
</evidence>